<dbReference type="GO" id="GO:0005524">
    <property type="term" value="F:ATP binding"/>
    <property type="evidence" value="ECO:0007669"/>
    <property type="project" value="UniProtKB-KW"/>
</dbReference>
<evidence type="ECO:0000256" key="1">
    <source>
        <dbReference type="ARBA" id="ARBA00022737"/>
    </source>
</evidence>
<dbReference type="Proteomes" id="UP000198506">
    <property type="component" value="Unassembled WGS sequence"/>
</dbReference>
<accession>A0AA94HPV1</accession>
<dbReference type="FunFam" id="3.40.50.300:FF:000011">
    <property type="entry name" value="Putative ABC transporter ATP-binding component"/>
    <property type="match status" value="1"/>
</dbReference>
<organism evidence="6 7">
    <name type="scientific">Agrococcus baldri</name>
    <dbReference type="NCBI Taxonomy" id="153730"/>
    <lineage>
        <taxon>Bacteria</taxon>
        <taxon>Bacillati</taxon>
        <taxon>Actinomycetota</taxon>
        <taxon>Actinomycetes</taxon>
        <taxon>Micrococcales</taxon>
        <taxon>Microbacteriaceae</taxon>
        <taxon>Agrococcus</taxon>
    </lineage>
</organism>
<dbReference type="AlphaFoldDB" id="A0AA94HPV1"/>
<protein>
    <submittedName>
        <fullName evidence="6">Macrolide transport system ATP-binding/permease protein</fullName>
    </submittedName>
</protein>
<dbReference type="PANTHER" id="PTHR19211:SF14">
    <property type="entry name" value="ATP-BINDING CASSETTE SUB-FAMILY F MEMBER 1"/>
    <property type="match status" value="1"/>
</dbReference>
<dbReference type="SMART" id="SM00382">
    <property type="entry name" value="AAA"/>
    <property type="match status" value="2"/>
</dbReference>
<keyword evidence="3 6" id="KW-0067">ATP-binding</keyword>
<evidence type="ECO:0000256" key="3">
    <source>
        <dbReference type="ARBA" id="ARBA00022840"/>
    </source>
</evidence>
<keyword evidence="1" id="KW-0677">Repeat</keyword>
<name>A0AA94HPV1_9MICO</name>
<dbReference type="PROSITE" id="PS50893">
    <property type="entry name" value="ABC_TRANSPORTER_2"/>
    <property type="match status" value="2"/>
</dbReference>
<evidence type="ECO:0000259" key="5">
    <source>
        <dbReference type="PROSITE" id="PS50893"/>
    </source>
</evidence>
<evidence type="ECO:0000256" key="2">
    <source>
        <dbReference type="ARBA" id="ARBA00022741"/>
    </source>
</evidence>
<sequence>MTHPTPLSQPTSTTRARHRICAIRNGTVRFADRVVLRSIDITVGAHERVAVIGDNGAGKSTLLQVLAGAVPLTSGERAVDLPGGLALAEQQPHFPPAATISDALDQLLVDVRDIEAAMQNISEQLADAPESELPSLLDGLAELTDQFEARDGYGVDQRVDAALDQLSLSDLDRTRLVGSLSGGERTRLALAAALSGGSELLLLDEPTNDLDDKGVAWLEDRLAHHRGALVVVTHDRAFLDRIATDIVAIEGGELRRYGNGYAGYLAARDAERQRLLAQYEAWCQELSRSEALLASNSFRLAAIPRKQDRAGFGHGAFRARSSDHGATGRVRQAKERVTRLHADPVPRPADPLRFTPDFTDRSSDQNTDATPQHSLLLAAHSLANGQDVAGPGLVLDSLEVYERDRLLISGSNGAGKTTLLRALAGDFVVQEGVIWRRPGLRFAWLRQEPASESKSTLADTFAEATHAYVENAAETLLALGLFSPDDLTLRMNELSVGQRRRMEVAVAVSAPSDILLLDEPTNHLSPDLIEQMEDALRDYPGAVLTVTHDRRWREKALAGGNVQRVHVDLGGLARTED</sequence>
<dbReference type="PANTHER" id="PTHR19211">
    <property type="entry name" value="ATP-BINDING TRANSPORT PROTEIN-RELATED"/>
    <property type="match status" value="1"/>
</dbReference>
<proteinExistence type="predicted"/>
<dbReference type="Gene3D" id="3.40.50.300">
    <property type="entry name" value="P-loop containing nucleotide triphosphate hydrolases"/>
    <property type="match status" value="2"/>
</dbReference>
<evidence type="ECO:0000313" key="7">
    <source>
        <dbReference type="Proteomes" id="UP000198506"/>
    </source>
</evidence>
<dbReference type="SUPFAM" id="SSF52540">
    <property type="entry name" value="P-loop containing nucleoside triphosphate hydrolases"/>
    <property type="match status" value="2"/>
</dbReference>
<dbReference type="EMBL" id="FOZN01000003">
    <property type="protein sequence ID" value="SFS16274.1"/>
    <property type="molecule type" value="Genomic_DNA"/>
</dbReference>
<feature type="domain" description="ABC transporter" evidence="5">
    <location>
        <begin position="18"/>
        <end position="276"/>
    </location>
</feature>
<dbReference type="InterPro" id="IPR050611">
    <property type="entry name" value="ABCF"/>
</dbReference>
<reference evidence="6 7" key="1">
    <citation type="submission" date="2016-10" db="EMBL/GenBank/DDBJ databases">
        <authorList>
            <person name="Varghese N."/>
            <person name="Submissions S."/>
        </authorList>
    </citation>
    <scope>NUCLEOTIDE SEQUENCE [LARGE SCALE GENOMIC DNA]</scope>
    <source>
        <strain evidence="6 7">IAM 15147</strain>
    </source>
</reference>
<dbReference type="PROSITE" id="PS00211">
    <property type="entry name" value="ABC_TRANSPORTER_1"/>
    <property type="match status" value="2"/>
</dbReference>
<keyword evidence="7" id="KW-1185">Reference proteome</keyword>
<feature type="region of interest" description="Disordered" evidence="4">
    <location>
        <begin position="343"/>
        <end position="369"/>
    </location>
</feature>
<dbReference type="Pfam" id="PF00005">
    <property type="entry name" value="ABC_tran"/>
    <property type="match status" value="2"/>
</dbReference>
<comment type="caution">
    <text evidence="6">The sequence shown here is derived from an EMBL/GenBank/DDBJ whole genome shotgun (WGS) entry which is preliminary data.</text>
</comment>
<dbReference type="GO" id="GO:0016887">
    <property type="term" value="F:ATP hydrolysis activity"/>
    <property type="evidence" value="ECO:0007669"/>
    <property type="project" value="InterPro"/>
</dbReference>
<feature type="domain" description="ABC transporter" evidence="5">
    <location>
        <begin position="377"/>
        <end position="577"/>
    </location>
</feature>
<dbReference type="InterPro" id="IPR003439">
    <property type="entry name" value="ABC_transporter-like_ATP-bd"/>
</dbReference>
<dbReference type="InterPro" id="IPR003593">
    <property type="entry name" value="AAA+_ATPase"/>
</dbReference>
<evidence type="ECO:0000256" key="4">
    <source>
        <dbReference type="SAM" id="MobiDB-lite"/>
    </source>
</evidence>
<gene>
    <name evidence="6" type="ORF">SAMN04487783_2252</name>
</gene>
<dbReference type="InterPro" id="IPR017871">
    <property type="entry name" value="ABC_transporter-like_CS"/>
</dbReference>
<keyword evidence="2" id="KW-0547">Nucleotide-binding</keyword>
<dbReference type="InterPro" id="IPR027417">
    <property type="entry name" value="P-loop_NTPase"/>
</dbReference>
<evidence type="ECO:0000313" key="6">
    <source>
        <dbReference type="EMBL" id="SFS16274.1"/>
    </source>
</evidence>